<dbReference type="HOGENOM" id="CLU_2455321_0_0_1"/>
<proteinExistence type="predicted"/>
<name>R0M2S1_NOSB1</name>
<dbReference type="Proteomes" id="UP000016927">
    <property type="component" value="Unassembled WGS sequence"/>
</dbReference>
<sequence length="89" mass="10942">MLNIFVLISQFFIVVRSTTCSDELNTDHSLYLYTKEKIDKIRYFPPLDEKYKEYLYQKKSAFYITKVIILMILIFQTLWFHIFTKFHTR</sequence>
<evidence type="ECO:0000313" key="3">
    <source>
        <dbReference type="EMBL" id="EOB12319.1"/>
    </source>
</evidence>
<keyword evidence="1" id="KW-0472">Membrane</keyword>
<feature type="transmembrane region" description="Helical" evidence="1">
    <location>
        <begin position="61"/>
        <end position="83"/>
    </location>
</feature>
<evidence type="ECO:0000256" key="1">
    <source>
        <dbReference type="SAM" id="Phobius"/>
    </source>
</evidence>
<feature type="chain" id="PRO_5004354988" evidence="2">
    <location>
        <begin position="18"/>
        <end position="89"/>
    </location>
</feature>
<dbReference type="AlphaFoldDB" id="R0M2S1"/>
<dbReference type="VEuPathDB" id="MicrosporidiaDB:NBO_464g0006"/>
<reference evidence="3 4" key="1">
    <citation type="journal article" date="2013" name="BMC Genomics">
        <title>Comparative genomics of parasitic silkworm microsporidia reveal an association between genome expansion and host adaptation.</title>
        <authorList>
            <person name="Pan G."/>
            <person name="Xu J."/>
            <person name="Li T."/>
            <person name="Xia Q."/>
            <person name="Liu S.L."/>
            <person name="Zhang G."/>
            <person name="Li S."/>
            <person name="Li C."/>
            <person name="Liu H."/>
            <person name="Yang L."/>
            <person name="Liu T."/>
            <person name="Zhang X."/>
            <person name="Wu Z."/>
            <person name="Fan W."/>
            <person name="Dang X."/>
            <person name="Xiang H."/>
            <person name="Tao M."/>
            <person name="Li Y."/>
            <person name="Hu J."/>
            <person name="Li Z."/>
            <person name="Lin L."/>
            <person name="Luo J."/>
            <person name="Geng L."/>
            <person name="Wang L."/>
            <person name="Long M."/>
            <person name="Wan Y."/>
            <person name="He N."/>
            <person name="Zhang Z."/>
            <person name="Lu C."/>
            <person name="Keeling P.J."/>
            <person name="Wang J."/>
            <person name="Xiang Z."/>
            <person name="Zhou Z."/>
        </authorList>
    </citation>
    <scope>NUCLEOTIDE SEQUENCE [LARGE SCALE GENOMIC DNA]</scope>
    <source>
        <strain evidence="4">CQ1 / CVCC 102059</strain>
    </source>
</reference>
<accession>R0M2S1</accession>
<organism evidence="3 4">
    <name type="scientific">Nosema bombycis (strain CQ1 / CVCC 102059)</name>
    <name type="common">Microsporidian parasite</name>
    <name type="synonym">Pebrine of silkworm</name>
    <dbReference type="NCBI Taxonomy" id="578461"/>
    <lineage>
        <taxon>Eukaryota</taxon>
        <taxon>Fungi</taxon>
        <taxon>Fungi incertae sedis</taxon>
        <taxon>Microsporidia</taxon>
        <taxon>Nosematidae</taxon>
        <taxon>Nosema</taxon>
    </lineage>
</organism>
<evidence type="ECO:0000256" key="2">
    <source>
        <dbReference type="SAM" id="SignalP"/>
    </source>
</evidence>
<keyword evidence="4" id="KW-1185">Reference proteome</keyword>
<keyword evidence="1" id="KW-1133">Transmembrane helix</keyword>
<evidence type="ECO:0000313" key="4">
    <source>
        <dbReference type="Proteomes" id="UP000016927"/>
    </source>
</evidence>
<keyword evidence="2" id="KW-0732">Signal</keyword>
<gene>
    <name evidence="3" type="ORF">NBO_464g0006</name>
</gene>
<dbReference type="EMBL" id="KB909372">
    <property type="protein sequence ID" value="EOB12319.1"/>
    <property type="molecule type" value="Genomic_DNA"/>
</dbReference>
<keyword evidence="1" id="KW-0812">Transmembrane</keyword>
<protein>
    <submittedName>
        <fullName evidence="3">Uncharacterized protein</fullName>
    </submittedName>
</protein>
<feature type="signal peptide" evidence="2">
    <location>
        <begin position="1"/>
        <end position="17"/>
    </location>
</feature>